<keyword evidence="11" id="KW-0010">Activator</keyword>
<sequence length="377" mass="42809">MCHSTAITDQTTIDRFYQALLDRNAEYAGTFFVGVKTTSVFCISTCRARKPKKQNVVFYTHFKDALAAGFRPCKICRPTENASESPLQVTQAIELVRNNPKEKISDTVLTAHQIRPEMIRRWFKKNYGMTFHTFQRMYRINYALEELKDGRKLLDTAYETGYESLSGFGYTFKKLTGKTPGMKNENQVILIHRFTTPLGPMFVCATDEGVCLLEFVERRMLETEFSDLQHRLKASIIAGENHHIRQAKQEIAEYFAGTRTRFEVTLHTPGTAFQQQVWQALQDIDYGSTASYQQQAERIGNPKAVRAVASANGHNRIAIIIPCHRVIGKNGKLVGYAGGLERKRWLLEHEQTHLPGDKSEIKKIAGPTGKKKPITSV</sequence>
<evidence type="ECO:0000256" key="12">
    <source>
        <dbReference type="ARBA" id="ARBA00023163"/>
    </source>
</evidence>
<keyword evidence="13 15" id="KW-0234">DNA repair</keyword>
<evidence type="ECO:0000256" key="2">
    <source>
        <dbReference type="ARBA" id="ARBA00008711"/>
    </source>
</evidence>
<feature type="binding site" evidence="17">
    <location>
        <position position="71"/>
    </location>
    <ligand>
        <name>DNA</name>
        <dbReference type="ChEBI" id="CHEBI:16991"/>
    </ligand>
</feature>
<evidence type="ECO:0000256" key="16">
    <source>
        <dbReference type="PIRSR" id="PIRSR000409-1"/>
    </source>
</evidence>
<dbReference type="InterPro" id="IPR018062">
    <property type="entry name" value="HTH_AraC-typ_CS"/>
</dbReference>
<dbReference type="InterPro" id="IPR023546">
    <property type="entry name" value="MGMT"/>
</dbReference>
<dbReference type="SUPFAM" id="SSF46767">
    <property type="entry name" value="Methylated DNA-protein cysteine methyltransferase, C-terminal domain"/>
    <property type="match status" value="1"/>
</dbReference>
<keyword evidence="8 17" id="KW-0862">Zinc</keyword>
<protein>
    <recommendedName>
        <fullName evidence="15">Methylated-DNA--protein-cysteine methyltransferase</fullName>
        <ecNumber evidence="15">2.1.1.63</ecNumber>
    </recommendedName>
    <alternativeName>
        <fullName evidence="15">6-O-methylguanine-DNA methyltransferase</fullName>
        <shortName evidence="15">MGMT</shortName>
    </alternativeName>
    <alternativeName>
        <fullName evidence="15">O-6-methylguanine-DNA-alkyltransferase</fullName>
    </alternativeName>
</protein>
<dbReference type="InterPro" id="IPR014048">
    <property type="entry name" value="MethylDNA_cys_MeTrfase_DNA-bd"/>
</dbReference>
<keyword evidence="4 15" id="KW-0489">Methyltransferase</keyword>
<dbReference type="InterPro" id="IPR018060">
    <property type="entry name" value="HTH_AraC"/>
</dbReference>
<keyword evidence="22" id="KW-1185">Reference proteome</keyword>
<dbReference type="NCBIfam" id="TIGR00589">
    <property type="entry name" value="ogt"/>
    <property type="match status" value="1"/>
</dbReference>
<comment type="catalytic activity">
    <reaction evidence="1 15">
        <text>a 4-O-methyl-thymidine in DNA + L-cysteinyl-[protein] = a thymidine in DNA + S-methyl-L-cysteinyl-[protein]</text>
        <dbReference type="Rhea" id="RHEA:53428"/>
        <dbReference type="Rhea" id="RHEA-COMP:10131"/>
        <dbReference type="Rhea" id="RHEA-COMP:10132"/>
        <dbReference type="Rhea" id="RHEA-COMP:13555"/>
        <dbReference type="Rhea" id="RHEA-COMP:13556"/>
        <dbReference type="ChEBI" id="CHEBI:29950"/>
        <dbReference type="ChEBI" id="CHEBI:82612"/>
        <dbReference type="ChEBI" id="CHEBI:137386"/>
        <dbReference type="ChEBI" id="CHEBI:137387"/>
        <dbReference type="EC" id="2.1.1.63"/>
    </reaction>
</comment>
<feature type="binding site" evidence="18">
    <location>
        <position position="46"/>
    </location>
    <ligand>
        <name>Zn(2+)</name>
        <dbReference type="ChEBI" id="CHEBI:29105"/>
    </ligand>
</feature>
<dbReference type="Pfam" id="PF02870">
    <property type="entry name" value="Methyltransf_1N"/>
    <property type="match status" value="1"/>
</dbReference>
<evidence type="ECO:0000256" key="6">
    <source>
        <dbReference type="ARBA" id="ARBA00022723"/>
    </source>
</evidence>
<evidence type="ECO:0000256" key="4">
    <source>
        <dbReference type="ARBA" id="ARBA00022603"/>
    </source>
</evidence>
<dbReference type="SUPFAM" id="SSF46689">
    <property type="entry name" value="Homeodomain-like"/>
    <property type="match status" value="1"/>
</dbReference>
<dbReference type="InterPro" id="IPR001497">
    <property type="entry name" value="MethylDNA_cys_MeTrfase_AS"/>
</dbReference>
<dbReference type="Pfam" id="PF02805">
    <property type="entry name" value="Ada_Zn_binding"/>
    <property type="match status" value="1"/>
</dbReference>
<evidence type="ECO:0000259" key="20">
    <source>
        <dbReference type="PROSITE" id="PS01124"/>
    </source>
</evidence>
<feature type="binding site" evidence="17">
    <location>
        <position position="49"/>
    </location>
    <ligand>
        <name>DNA</name>
        <dbReference type="ChEBI" id="CHEBI:16991"/>
    </ligand>
</feature>
<proteinExistence type="inferred from homology"/>
<comment type="subcellular location">
    <subcellularLocation>
        <location evidence="15">Cytoplasm</location>
    </subcellularLocation>
</comment>
<feature type="active site" description="Nucleophile; methyl group acceptor" evidence="15">
    <location>
        <position position="323"/>
    </location>
</feature>
<dbReference type="InterPro" id="IPR036631">
    <property type="entry name" value="MGMT_N_sf"/>
</dbReference>
<dbReference type="AlphaFoldDB" id="A0A1M6C511"/>
<keyword evidence="10" id="KW-0238">DNA-binding</keyword>
<evidence type="ECO:0000256" key="10">
    <source>
        <dbReference type="ARBA" id="ARBA00023125"/>
    </source>
</evidence>
<dbReference type="Gene3D" id="3.30.160.70">
    <property type="entry name" value="Methylated DNA-protein cysteine methyltransferase domain"/>
    <property type="match status" value="1"/>
</dbReference>
<dbReference type="SMART" id="SM00342">
    <property type="entry name" value="HTH_ARAC"/>
    <property type="match status" value="1"/>
</dbReference>
<keyword evidence="3 15" id="KW-0963">Cytoplasm</keyword>
<evidence type="ECO:0000256" key="18">
    <source>
        <dbReference type="PIRSR" id="PIRSR000409-3"/>
    </source>
</evidence>
<dbReference type="GO" id="GO:0003700">
    <property type="term" value="F:DNA-binding transcription factor activity"/>
    <property type="evidence" value="ECO:0007669"/>
    <property type="project" value="InterPro"/>
</dbReference>
<dbReference type="EC" id="2.1.1.63" evidence="15"/>
<dbReference type="Gene3D" id="3.40.10.10">
    <property type="entry name" value="DNA Methylphosphotriester Repair Domain"/>
    <property type="match status" value="1"/>
</dbReference>
<dbReference type="PROSITE" id="PS01124">
    <property type="entry name" value="HTH_ARAC_FAMILY_2"/>
    <property type="match status" value="1"/>
</dbReference>
<evidence type="ECO:0000256" key="11">
    <source>
        <dbReference type="ARBA" id="ARBA00023159"/>
    </source>
</evidence>
<dbReference type="SUPFAM" id="SSF57884">
    <property type="entry name" value="Ada DNA repair protein, N-terminal domain (N-Ada 10)"/>
    <property type="match status" value="1"/>
</dbReference>
<dbReference type="GO" id="GO:0005737">
    <property type="term" value="C:cytoplasm"/>
    <property type="evidence" value="ECO:0007669"/>
    <property type="project" value="UniProtKB-SubCell"/>
</dbReference>
<dbReference type="InterPro" id="IPR036217">
    <property type="entry name" value="MethylDNA_cys_MeTrfase_DNAb"/>
</dbReference>
<gene>
    <name evidence="21" type="primary">ada_2</name>
    <name evidence="21" type="ORF">VA7868_03934</name>
</gene>
<feature type="binding site" evidence="17">
    <location>
        <position position="47"/>
    </location>
    <ligand>
        <name>DNA</name>
        <dbReference type="ChEBI" id="CHEBI:16991"/>
    </ligand>
</feature>
<dbReference type="GO" id="GO:0008270">
    <property type="term" value="F:zinc ion binding"/>
    <property type="evidence" value="ECO:0007669"/>
    <property type="project" value="InterPro"/>
</dbReference>
<dbReference type="InterPro" id="IPR008332">
    <property type="entry name" value="MethylG_MeTrfase_N"/>
</dbReference>
<comment type="catalytic activity">
    <reaction evidence="14 15">
        <text>a 6-O-methyl-2'-deoxyguanosine in DNA + L-cysteinyl-[protein] = S-methyl-L-cysteinyl-[protein] + a 2'-deoxyguanosine in DNA</text>
        <dbReference type="Rhea" id="RHEA:24000"/>
        <dbReference type="Rhea" id="RHEA-COMP:10131"/>
        <dbReference type="Rhea" id="RHEA-COMP:10132"/>
        <dbReference type="Rhea" id="RHEA-COMP:11367"/>
        <dbReference type="Rhea" id="RHEA-COMP:11368"/>
        <dbReference type="ChEBI" id="CHEBI:29950"/>
        <dbReference type="ChEBI" id="CHEBI:82612"/>
        <dbReference type="ChEBI" id="CHEBI:85445"/>
        <dbReference type="ChEBI" id="CHEBI:85448"/>
        <dbReference type="EC" id="2.1.1.63"/>
    </reaction>
</comment>
<evidence type="ECO:0000256" key="5">
    <source>
        <dbReference type="ARBA" id="ARBA00022679"/>
    </source>
</evidence>
<keyword evidence="9" id="KW-0805">Transcription regulation</keyword>
<dbReference type="InterPro" id="IPR035451">
    <property type="entry name" value="Ada-like_dom_sf"/>
</dbReference>
<dbReference type="STRING" id="1216006.VA7868_03934"/>
<dbReference type="SUPFAM" id="SSF53155">
    <property type="entry name" value="Methylated DNA-protein cysteine methyltransferase domain"/>
    <property type="match status" value="1"/>
</dbReference>
<dbReference type="Gene3D" id="1.10.10.60">
    <property type="entry name" value="Homeodomain-like"/>
    <property type="match status" value="1"/>
</dbReference>
<organism evidence="21 22">
    <name type="scientific">Vibrio aerogenes CECT 7868</name>
    <dbReference type="NCBI Taxonomy" id="1216006"/>
    <lineage>
        <taxon>Bacteria</taxon>
        <taxon>Pseudomonadati</taxon>
        <taxon>Pseudomonadota</taxon>
        <taxon>Gammaproteobacteria</taxon>
        <taxon>Vibrionales</taxon>
        <taxon>Vibrionaceae</taxon>
        <taxon>Vibrio</taxon>
    </lineage>
</organism>
<dbReference type="InterPro" id="IPR009057">
    <property type="entry name" value="Homeodomain-like_sf"/>
</dbReference>
<dbReference type="PIRSF" id="PIRSF000409">
    <property type="entry name" value="Ada"/>
    <property type="match status" value="1"/>
</dbReference>
<evidence type="ECO:0000256" key="13">
    <source>
        <dbReference type="ARBA" id="ARBA00023204"/>
    </source>
</evidence>
<evidence type="ECO:0000256" key="15">
    <source>
        <dbReference type="HAMAP-Rule" id="MF_00772"/>
    </source>
</evidence>
<feature type="domain" description="HTH araC/xylS-type" evidence="20">
    <location>
        <begin position="90"/>
        <end position="186"/>
    </location>
</feature>
<comment type="cofactor">
    <cofactor evidence="17">
        <name>Zn(2+)</name>
        <dbReference type="ChEBI" id="CHEBI:29105"/>
    </cofactor>
    <text evidence="17">Binds 1 zinc ion per subunit.</text>
</comment>
<reference evidence="21 22" key="1">
    <citation type="submission" date="2016-11" db="EMBL/GenBank/DDBJ databases">
        <authorList>
            <person name="Jaros S."/>
            <person name="Januszkiewicz K."/>
            <person name="Wedrychowicz H."/>
        </authorList>
    </citation>
    <scope>NUCLEOTIDE SEQUENCE [LARGE SCALE GENOMIC DNA]</scope>
    <source>
        <strain evidence="21 22">CECT 7868</strain>
    </source>
</reference>
<comment type="miscellaneous">
    <text evidence="15">This enzyme catalyzes only one turnover and therefore is not strictly catalytic. According to one definition, an enzyme is a biocatalyst that acts repeatedly and over many reaction cycles.</text>
</comment>
<dbReference type="PROSITE" id="PS00374">
    <property type="entry name" value="MGMT"/>
    <property type="match status" value="1"/>
</dbReference>
<keyword evidence="5 15" id="KW-0808">Transferase</keyword>
<accession>A0A1M6C511</accession>
<feature type="binding site" evidence="18">
    <location>
        <position position="42"/>
    </location>
    <ligand>
        <name>Zn(2+)</name>
        <dbReference type="ChEBI" id="CHEBI:29105"/>
    </ligand>
</feature>
<evidence type="ECO:0000313" key="22">
    <source>
        <dbReference type="Proteomes" id="UP000184608"/>
    </source>
</evidence>
<evidence type="ECO:0000256" key="7">
    <source>
        <dbReference type="ARBA" id="ARBA00022763"/>
    </source>
</evidence>
<keyword evidence="12" id="KW-0804">Transcription</keyword>
<keyword evidence="7 15" id="KW-0227">DNA damage</keyword>
<dbReference type="Proteomes" id="UP000184608">
    <property type="component" value="Unassembled WGS sequence"/>
</dbReference>
<name>A0A1M6C511_9VIBR</name>
<evidence type="ECO:0000256" key="9">
    <source>
        <dbReference type="ARBA" id="ARBA00023015"/>
    </source>
</evidence>
<comment type="similarity">
    <text evidence="2 15">Belongs to the MGMT family.</text>
</comment>
<dbReference type="InterPro" id="IPR036388">
    <property type="entry name" value="WH-like_DNA-bd_sf"/>
</dbReference>
<keyword evidence="6 17" id="KW-0479">Metal-binding</keyword>
<evidence type="ECO:0000256" key="3">
    <source>
        <dbReference type="ARBA" id="ARBA00022490"/>
    </source>
</evidence>
<dbReference type="Gene3D" id="1.10.10.10">
    <property type="entry name" value="Winged helix-like DNA-binding domain superfamily/Winged helix DNA-binding domain"/>
    <property type="match status" value="1"/>
</dbReference>
<evidence type="ECO:0000256" key="8">
    <source>
        <dbReference type="ARBA" id="ARBA00022833"/>
    </source>
</evidence>
<dbReference type="CDD" id="cd06445">
    <property type="entry name" value="ATase"/>
    <property type="match status" value="1"/>
</dbReference>
<evidence type="ECO:0000256" key="14">
    <source>
        <dbReference type="ARBA" id="ARBA00049348"/>
    </source>
</evidence>
<dbReference type="HAMAP" id="MF_00772">
    <property type="entry name" value="OGT"/>
    <property type="match status" value="1"/>
</dbReference>
<dbReference type="Pfam" id="PF01035">
    <property type="entry name" value="DNA_binding_1"/>
    <property type="match status" value="1"/>
</dbReference>
<dbReference type="InterPro" id="IPR004026">
    <property type="entry name" value="Ada_DNA_repair_Zn-bd"/>
</dbReference>
<dbReference type="PANTHER" id="PTHR10815">
    <property type="entry name" value="METHYLATED-DNA--PROTEIN-CYSTEINE METHYLTRANSFERASE"/>
    <property type="match status" value="1"/>
</dbReference>
<comment type="function">
    <text evidence="15">Involved in the cellular defense against the biological effects of O6-methylguanine (O6-MeG) and O4-methylthymine (O4-MeT) in DNA. Repairs the methylated nucleobase in DNA by stoichiometrically transferring the methyl group to a cysteine residue in the enzyme. This is a suicide reaction: the enzyme is irreversibly inactivated.</text>
</comment>
<dbReference type="PROSITE" id="PS00041">
    <property type="entry name" value="HTH_ARAC_FAMILY_1"/>
    <property type="match status" value="1"/>
</dbReference>
<dbReference type="GO" id="GO:0006307">
    <property type="term" value="P:DNA alkylation repair"/>
    <property type="evidence" value="ECO:0007669"/>
    <property type="project" value="UniProtKB-UniRule"/>
</dbReference>
<dbReference type="EMBL" id="FQXZ01000045">
    <property type="protein sequence ID" value="SHI56109.1"/>
    <property type="molecule type" value="Genomic_DNA"/>
</dbReference>
<feature type="active site" description="Nucleophile; methyl group acceptor from methylphosphotriester" evidence="16">
    <location>
        <position position="42"/>
    </location>
</feature>
<dbReference type="FunFam" id="1.10.10.10:FF:000214">
    <property type="entry name" value="Methylated-DNA--protein-cysteine methyltransferase"/>
    <property type="match status" value="1"/>
</dbReference>
<feature type="region of interest" description="Disordered" evidence="19">
    <location>
        <begin position="357"/>
        <end position="377"/>
    </location>
</feature>
<evidence type="ECO:0000256" key="1">
    <source>
        <dbReference type="ARBA" id="ARBA00001286"/>
    </source>
</evidence>
<dbReference type="GO" id="GO:0043565">
    <property type="term" value="F:sequence-specific DNA binding"/>
    <property type="evidence" value="ECO:0007669"/>
    <property type="project" value="InterPro"/>
</dbReference>
<feature type="binding site" evidence="18">
    <location>
        <position position="76"/>
    </location>
    <ligand>
        <name>Zn(2+)</name>
        <dbReference type="ChEBI" id="CHEBI:29105"/>
    </ligand>
</feature>
<evidence type="ECO:0000313" key="21">
    <source>
        <dbReference type="EMBL" id="SHI56109.1"/>
    </source>
</evidence>
<feature type="binding site" evidence="18">
    <location>
        <position position="73"/>
    </location>
    <ligand>
        <name>Zn(2+)</name>
        <dbReference type="ChEBI" id="CHEBI:29105"/>
    </ligand>
</feature>
<evidence type="ECO:0000256" key="19">
    <source>
        <dbReference type="SAM" id="MobiDB-lite"/>
    </source>
</evidence>
<dbReference type="GO" id="GO:0032259">
    <property type="term" value="P:methylation"/>
    <property type="evidence" value="ECO:0007669"/>
    <property type="project" value="UniProtKB-KW"/>
</dbReference>
<dbReference type="InterPro" id="IPR016221">
    <property type="entry name" value="Bifunct_regulatory_prot_Ada"/>
</dbReference>
<evidence type="ECO:0000256" key="17">
    <source>
        <dbReference type="PIRSR" id="PIRSR000409-2"/>
    </source>
</evidence>
<dbReference type="Pfam" id="PF12833">
    <property type="entry name" value="HTH_18"/>
    <property type="match status" value="1"/>
</dbReference>
<dbReference type="OrthoDB" id="9811249at2"/>
<feature type="active site" description="Nucleophile; methyl group acceptor from either O6-methylguanine or O4-methylthymine" evidence="16">
    <location>
        <position position="323"/>
    </location>
</feature>
<dbReference type="PANTHER" id="PTHR10815:SF5">
    <property type="entry name" value="METHYLATED-DNA--PROTEIN-CYSTEINE METHYLTRANSFERASE"/>
    <property type="match status" value="1"/>
</dbReference>
<dbReference type="GO" id="GO:0003908">
    <property type="term" value="F:methylated-DNA-[protein]-cysteine S-methyltransferase activity"/>
    <property type="evidence" value="ECO:0007669"/>
    <property type="project" value="UniProtKB-UniRule"/>
</dbReference>
<feature type="binding site" evidence="17">
    <location>
        <position position="38"/>
    </location>
    <ligand>
        <name>DNA</name>
        <dbReference type="ChEBI" id="CHEBI:16991"/>
    </ligand>
</feature>